<sequence length="51" mass="5985">MGVLLISNCSFIPIAKFRNQPYFKYDINHVFAIFTKYKILLQGNSDSMKLR</sequence>
<name>A0A090X1F8_9FLAO</name>
<dbReference type="Proteomes" id="UP000029643">
    <property type="component" value="Unassembled WGS sequence"/>
</dbReference>
<organism evidence="1 2">
    <name type="scientific">Algibacter lectus</name>
    <dbReference type="NCBI Taxonomy" id="221126"/>
    <lineage>
        <taxon>Bacteria</taxon>
        <taxon>Pseudomonadati</taxon>
        <taxon>Bacteroidota</taxon>
        <taxon>Flavobacteriia</taxon>
        <taxon>Flavobacteriales</taxon>
        <taxon>Flavobacteriaceae</taxon>
        <taxon>Algibacter</taxon>
    </lineage>
</organism>
<evidence type="ECO:0000313" key="1">
    <source>
        <dbReference type="EMBL" id="GAL81764.1"/>
    </source>
</evidence>
<dbReference type="RefSeq" id="WP_227806422.1">
    <property type="nucleotide sequence ID" value="NZ_BBNU01000018.1"/>
</dbReference>
<proteinExistence type="predicted"/>
<protein>
    <submittedName>
        <fullName evidence="1">Uncharacterized protein</fullName>
    </submittedName>
</protein>
<accession>A0A090X1F8</accession>
<dbReference type="EMBL" id="BBNU01000018">
    <property type="protein sequence ID" value="GAL81764.1"/>
    <property type="molecule type" value="Genomic_DNA"/>
</dbReference>
<reference evidence="1 2" key="1">
    <citation type="journal article" date="2014" name="Genome Announc.">
        <title>Draft Genome Sequences of Marine Flavobacterium Algibacter lectus Strains SS8 and NR4.</title>
        <authorList>
            <person name="Takatani N."/>
            <person name="Nakanishi M."/>
            <person name="Meirelles P."/>
            <person name="Mino S."/>
            <person name="Suda W."/>
            <person name="Oshima K."/>
            <person name="Hattori M."/>
            <person name="Ohkuma M."/>
            <person name="Hosokawa M."/>
            <person name="Miyashita K."/>
            <person name="Thompson F.L."/>
            <person name="Niwa A."/>
            <person name="Sawabe T."/>
            <person name="Sawabe T."/>
        </authorList>
    </citation>
    <scope>NUCLEOTIDE SEQUENCE [LARGE SCALE GENOMIC DNA]</scope>
    <source>
        <strain evidence="2">JCM19274</strain>
    </source>
</reference>
<comment type="caution">
    <text evidence="1">The sequence shown here is derived from an EMBL/GenBank/DDBJ whole genome shotgun (WGS) entry which is preliminary data.</text>
</comment>
<gene>
    <name evidence="1" type="ORF">JCM19274_323</name>
</gene>
<evidence type="ECO:0000313" key="2">
    <source>
        <dbReference type="Proteomes" id="UP000029643"/>
    </source>
</evidence>
<dbReference type="AlphaFoldDB" id="A0A090X1F8"/>